<dbReference type="PANTHER" id="PTHR43405:SF1">
    <property type="entry name" value="GLYCOSYL HYDROLASE DIGH"/>
    <property type="match status" value="1"/>
</dbReference>
<gene>
    <name evidence="3" type="ORF">SAMN05216272_11028</name>
</gene>
<dbReference type="Pfam" id="PF13200">
    <property type="entry name" value="DUF4015"/>
    <property type="match status" value="1"/>
</dbReference>
<dbReference type="PANTHER" id="PTHR43405">
    <property type="entry name" value="GLYCOSYL HYDROLASE DIGH"/>
    <property type="match status" value="1"/>
</dbReference>
<dbReference type="EMBL" id="FNDS01000010">
    <property type="protein sequence ID" value="SDI48350.1"/>
    <property type="molecule type" value="Genomic_DNA"/>
</dbReference>
<feature type="signal peptide" evidence="1">
    <location>
        <begin position="1"/>
        <end position="25"/>
    </location>
</feature>
<feature type="domain" description="DUF4015" evidence="2">
    <location>
        <begin position="101"/>
        <end position="410"/>
    </location>
</feature>
<reference evidence="4" key="1">
    <citation type="submission" date="2016-10" db="EMBL/GenBank/DDBJ databases">
        <authorList>
            <person name="Varghese N."/>
            <person name="Submissions S."/>
        </authorList>
    </citation>
    <scope>NUCLEOTIDE SEQUENCE [LARGE SCALE GENOMIC DNA]</scope>
    <source>
        <strain evidence="4">CCM 7469</strain>
    </source>
</reference>
<evidence type="ECO:0000313" key="4">
    <source>
        <dbReference type="Proteomes" id="UP000199636"/>
    </source>
</evidence>
<dbReference type="RefSeq" id="WP_212633153.1">
    <property type="nucleotide sequence ID" value="NZ_FNDS01000010.1"/>
</dbReference>
<dbReference type="InterPro" id="IPR017853">
    <property type="entry name" value="GH"/>
</dbReference>
<dbReference type="STRING" id="428992.SAMN05216272_11028"/>
<keyword evidence="4" id="KW-1185">Reference proteome</keyword>
<protein>
    <recommendedName>
        <fullName evidence="2">DUF4015 domain-containing protein</fullName>
    </recommendedName>
</protein>
<accession>A0A1G8KZP0</accession>
<dbReference type="Gene3D" id="3.20.20.80">
    <property type="entry name" value="Glycosidases"/>
    <property type="match status" value="1"/>
</dbReference>
<dbReference type="InterPro" id="IPR025275">
    <property type="entry name" value="DUF4015"/>
</dbReference>
<feature type="chain" id="PRO_5011529287" description="DUF4015 domain-containing protein" evidence="1">
    <location>
        <begin position="26"/>
        <end position="421"/>
    </location>
</feature>
<dbReference type="Proteomes" id="UP000199636">
    <property type="component" value="Unassembled WGS sequence"/>
</dbReference>
<dbReference type="InterPro" id="IPR052177">
    <property type="entry name" value="Divisome_Glycosyl_Hydrolase"/>
</dbReference>
<evidence type="ECO:0000256" key="1">
    <source>
        <dbReference type="SAM" id="SignalP"/>
    </source>
</evidence>
<organism evidence="3 4">
    <name type="scientific">Pseudomonas panipatensis</name>
    <dbReference type="NCBI Taxonomy" id="428992"/>
    <lineage>
        <taxon>Bacteria</taxon>
        <taxon>Pseudomonadati</taxon>
        <taxon>Pseudomonadota</taxon>
        <taxon>Gammaproteobacteria</taxon>
        <taxon>Pseudomonadales</taxon>
        <taxon>Pseudomonadaceae</taxon>
        <taxon>Pseudomonas</taxon>
    </lineage>
</organism>
<dbReference type="AlphaFoldDB" id="A0A1G8KZP0"/>
<evidence type="ECO:0000259" key="2">
    <source>
        <dbReference type="Pfam" id="PF13200"/>
    </source>
</evidence>
<sequence length="421" mass="46160">MKSMPAHWGCLAALLALAAAAQASIAELQVLDADTGRPIAAAIVTLGAKTATTDAGGRLVLAQPAQTLGVRAPGYRRLELKDDTSTPRQQTARLTPFRPKALYLSFYGIGSQSLRGAALRLIASTELNALVIDVKGDRGRIPYRSSVPLAVESGAQSTITVRDMPALIAQLHAQGIYLVARVVAFKDDPIARSHPEWAVHSPKGALYTDREGLAWIDPFRPEVRNYVLDVAEEAARLGFDEIQFDYLRLPDHPGLVFARPPTQANRVEAINGFLAAAQRRLAPYNVFLAADIFGYVLWNQDDTGIGQRLEDLVQYVDYLSPMLYPSGFQFGIPGYHNPVAVPREIVELSLQNARKRTGLPSVRFRPWLQAFRDYAFDHRSFGAAQIRAQIDGAEAFGSDGWMLWNPHNSYGTAGLKEDGQP</sequence>
<name>A0A1G8KZP0_9PSED</name>
<evidence type="ECO:0000313" key="3">
    <source>
        <dbReference type="EMBL" id="SDI48350.1"/>
    </source>
</evidence>
<dbReference type="SUPFAM" id="SSF51445">
    <property type="entry name" value="(Trans)glycosidases"/>
    <property type="match status" value="1"/>
</dbReference>
<keyword evidence="1" id="KW-0732">Signal</keyword>
<proteinExistence type="predicted"/>